<dbReference type="Gramene" id="LPERR06G07810.2">
    <property type="protein sequence ID" value="LPERR06G07810.2"/>
    <property type="gene ID" value="LPERR06G07810"/>
</dbReference>
<name>A0A0D9WNN5_9ORYZ</name>
<dbReference type="EnsemblPlants" id="LPERR06G07810.2">
    <property type="protein sequence ID" value="LPERR06G07810.2"/>
    <property type="gene ID" value="LPERR06G07810"/>
</dbReference>
<dbReference type="HOGENOM" id="CLU_2674670_0_0_1"/>
<reference evidence="1" key="3">
    <citation type="submission" date="2015-04" db="UniProtKB">
        <authorList>
            <consortium name="EnsemblPlants"/>
        </authorList>
    </citation>
    <scope>IDENTIFICATION</scope>
</reference>
<evidence type="ECO:0000313" key="1">
    <source>
        <dbReference type="EnsemblPlants" id="LPERR06G07810.2"/>
    </source>
</evidence>
<organism evidence="1 2">
    <name type="scientific">Leersia perrieri</name>
    <dbReference type="NCBI Taxonomy" id="77586"/>
    <lineage>
        <taxon>Eukaryota</taxon>
        <taxon>Viridiplantae</taxon>
        <taxon>Streptophyta</taxon>
        <taxon>Embryophyta</taxon>
        <taxon>Tracheophyta</taxon>
        <taxon>Spermatophyta</taxon>
        <taxon>Magnoliopsida</taxon>
        <taxon>Liliopsida</taxon>
        <taxon>Poales</taxon>
        <taxon>Poaceae</taxon>
        <taxon>BOP clade</taxon>
        <taxon>Oryzoideae</taxon>
        <taxon>Oryzeae</taxon>
        <taxon>Oryzinae</taxon>
        <taxon>Leersia</taxon>
    </lineage>
</organism>
<protein>
    <submittedName>
        <fullName evidence="1">Uncharacterized protein</fullName>
    </submittedName>
</protein>
<evidence type="ECO:0000313" key="2">
    <source>
        <dbReference type="Proteomes" id="UP000032180"/>
    </source>
</evidence>
<sequence length="75" mass="8545">MLLTRIGFKGSDSQSANPILFVIADGILRYFFRRRSATTNHTNCRYSGTLPRRCGVEYNSFVPSRSRAILVTSYH</sequence>
<accession>A0A0D9WNN5</accession>
<reference evidence="1 2" key="1">
    <citation type="submission" date="2012-08" db="EMBL/GenBank/DDBJ databases">
        <title>Oryza genome evolution.</title>
        <authorList>
            <person name="Wing R.A."/>
        </authorList>
    </citation>
    <scope>NUCLEOTIDE SEQUENCE</scope>
</reference>
<keyword evidence="2" id="KW-1185">Reference proteome</keyword>
<dbReference type="Proteomes" id="UP000032180">
    <property type="component" value="Chromosome 6"/>
</dbReference>
<proteinExistence type="predicted"/>
<dbReference type="AlphaFoldDB" id="A0A0D9WNN5"/>
<reference evidence="2" key="2">
    <citation type="submission" date="2013-12" db="EMBL/GenBank/DDBJ databases">
        <authorList>
            <person name="Yu Y."/>
            <person name="Lee S."/>
            <person name="de Baynast K."/>
            <person name="Wissotski M."/>
            <person name="Liu L."/>
            <person name="Talag J."/>
            <person name="Goicoechea J."/>
            <person name="Angelova A."/>
            <person name="Jetty R."/>
            <person name="Kudrna D."/>
            <person name="Golser W."/>
            <person name="Rivera L."/>
            <person name="Zhang J."/>
            <person name="Wing R."/>
        </authorList>
    </citation>
    <scope>NUCLEOTIDE SEQUENCE</scope>
</reference>